<dbReference type="InterPro" id="IPR024983">
    <property type="entry name" value="CHAT_dom"/>
</dbReference>
<evidence type="ECO:0000313" key="3">
    <source>
        <dbReference type="Proteomes" id="UP000607397"/>
    </source>
</evidence>
<dbReference type="PANTHER" id="PTHR10098">
    <property type="entry name" value="RAPSYN-RELATED"/>
    <property type="match status" value="1"/>
</dbReference>
<dbReference type="Pfam" id="PF12770">
    <property type="entry name" value="CHAT"/>
    <property type="match status" value="1"/>
</dbReference>
<evidence type="ECO:0000313" key="2">
    <source>
        <dbReference type="EMBL" id="NCJ08593.1"/>
    </source>
</evidence>
<dbReference type="InterPro" id="IPR019734">
    <property type="entry name" value="TPR_rpt"/>
</dbReference>
<feature type="domain" description="CHAT" evidence="1">
    <location>
        <begin position="596"/>
        <end position="864"/>
    </location>
</feature>
<reference evidence="2" key="1">
    <citation type="submission" date="2019-12" db="EMBL/GenBank/DDBJ databases">
        <title>High-Quality draft genome sequences of three cyanobacteria isolated from the limestone walls of the Old Cathedral of Coimbra.</title>
        <authorList>
            <person name="Tiago I."/>
            <person name="Soares F."/>
            <person name="Portugal A."/>
        </authorList>
    </citation>
    <scope>NUCLEOTIDE SEQUENCE [LARGE SCALE GENOMIC DNA]</scope>
    <source>
        <strain evidence="2">C</strain>
    </source>
</reference>
<protein>
    <submittedName>
        <fullName evidence="2">CHAT domain-containing protein</fullName>
    </submittedName>
</protein>
<dbReference type="PANTHER" id="PTHR10098:SF112">
    <property type="entry name" value="SLR0380 PROTEIN"/>
    <property type="match status" value="1"/>
</dbReference>
<dbReference type="Proteomes" id="UP000607397">
    <property type="component" value="Unassembled WGS sequence"/>
</dbReference>
<evidence type="ECO:0000259" key="1">
    <source>
        <dbReference type="Pfam" id="PF12770"/>
    </source>
</evidence>
<dbReference type="Gene3D" id="1.25.40.10">
    <property type="entry name" value="Tetratricopeptide repeat domain"/>
    <property type="match status" value="3"/>
</dbReference>
<accession>A0A8K2A2D2</accession>
<dbReference type="EMBL" id="WVIC01000059">
    <property type="protein sequence ID" value="NCJ08593.1"/>
    <property type="molecule type" value="Genomic_DNA"/>
</dbReference>
<proteinExistence type="predicted"/>
<dbReference type="SMART" id="SM00028">
    <property type="entry name" value="TPR"/>
    <property type="match status" value="6"/>
</dbReference>
<dbReference type="InterPro" id="IPR011990">
    <property type="entry name" value="TPR-like_helical_dom_sf"/>
</dbReference>
<dbReference type="SUPFAM" id="SSF48452">
    <property type="entry name" value="TPR-like"/>
    <property type="match status" value="3"/>
</dbReference>
<dbReference type="RefSeq" id="WP_161827066.1">
    <property type="nucleotide sequence ID" value="NZ_WVIC01000059.1"/>
</dbReference>
<keyword evidence="3" id="KW-1185">Reference proteome</keyword>
<sequence length="866" mass="95318">MLTEHHRQGRWRRLLGAGFLGFSLVWLLAWGTSLGTPVLATQTGLEPGYGLSVNVQTHPEQEVEQGRERFESGHFAEAITLWQTAVERYRRRGDISAQIQVRNYLAVAYQQLGQISEAQAALEANQSALGAGAADPLLRAQTLNATGTLQLLQGQAKTALASWQEAEALYQQAQDALGQTGSLINQAQALQSLGFFWQANQTLTQVRQSLQTETDLSLKATGLHSLGDVLRRLGKFSESQTVLEQSLAAAKQADLAPLLGGIWLSLGRTAQAQQQPEVALEAYQQAVQFPEPTVQVQAQLEQLGLLIELADEAASASVWPSLSEQIVALPASRFQVDAQLQLIQHWVRLKQQGQPAPTWSKMAVLGAQALQTTKFLQDEKAEAEALGQLGYLYEQTQQWSEAKALTANALRLSQRLDALDLEYQWQWQLGRIDQAQGDYASALSAYGLAFTSLQRLRQELGAVTAEAQFSFRDRVEPVYREYVDLLLQSAPGVPPSQGALQQARQVMEALQVEELHDFFRSACLGNQLVPIDTIEQRNTSVLYPIVLPERLELILSLPQQPLQHYSVAVTEPKLTSALRHLRRQLELPYTSPEGRQVAQQLYQWLIEPIELALSEQTTETLVLVLDGALRNVPIAALYDGEHYLVEKYSVALAPGLQLVDPQPLRSRRLRTLAAGVSEARSGFSALVNVPLELSQLQAELPAQVLLDQHFTSQSLGRAIATTPAPIVHLATHGQFSSNADETFILAWDRPILLQELNTLLRRGDETRPNPIELLVLSACETAAGDDRAALGLAGIAVQAGARSTLASLWSINDESSAQFMGHFYQALAQGTSKAEALRQAQVALLNHPDYRSPLHWASYVLVGNWL</sequence>
<dbReference type="Pfam" id="PF13424">
    <property type="entry name" value="TPR_12"/>
    <property type="match status" value="1"/>
</dbReference>
<comment type="caution">
    <text evidence="2">The sequence shown here is derived from an EMBL/GenBank/DDBJ whole genome shotgun (WGS) entry which is preliminary data.</text>
</comment>
<gene>
    <name evidence="2" type="ORF">GS597_19180</name>
</gene>
<name>A0A8K2A2D2_9CYAN</name>
<organism evidence="2 3">
    <name type="scientific">Petrachloros mirabilis ULC683</name>
    <dbReference type="NCBI Taxonomy" id="2781853"/>
    <lineage>
        <taxon>Bacteria</taxon>
        <taxon>Bacillati</taxon>
        <taxon>Cyanobacteriota</taxon>
        <taxon>Cyanophyceae</taxon>
        <taxon>Synechococcales</taxon>
        <taxon>Petrachlorosaceae</taxon>
        <taxon>Petrachloros</taxon>
        <taxon>Petrachloros mirabilis</taxon>
    </lineage>
</organism>
<dbReference type="AlphaFoldDB" id="A0A8K2A2D2"/>